<protein>
    <recommendedName>
        <fullName evidence="10">Amino acid transporter</fullName>
    </recommendedName>
</protein>
<evidence type="ECO:0000256" key="1">
    <source>
        <dbReference type="ARBA" id="ARBA00004651"/>
    </source>
</evidence>
<feature type="transmembrane region" description="Helical" evidence="7">
    <location>
        <begin position="402"/>
        <end position="422"/>
    </location>
</feature>
<comment type="subcellular location">
    <subcellularLocation>
        <location evidence="1">Cell membrane</location>
        <topology evidence="1">Multi-pass membrane protein</topology>
    </subcellularLocation>
</comment>
<evidence type="ECO:0000256" key="7">
    <source>
        <dbReference type="SAM" id="Phobius"/>
    </source>
</evidence>
<dbReference type="Pfam" id="PF13520">
    <property type="entry name" value="AA_permease_2"/>
    <property type="match status" value="1"/>
</dbReference>
<keyword evidence="3 7" id="KW-0812">Transmembrane</keyword>
<reference evidence="8 9" key="1">
    <citation type="journal article" date="2014" name="BMC Genomics">
        <title>Complete genome sequence of producer of the glycopeptide antibiotic Aculeximycin Kutzneria albida DSM 43870T, a representative of minor genus of Pseudonocardiaceae.</title>
        <authorList>
            <person name="Rebets Y."/>
            <person name="Tokovenko B."/>
            <person name="Lushchyk I."/>
            <person name="Ruckert C."/>
            <person name="Zaburannyi N."/>
            <person name="Bechthold A."/>
            <person name="Kalinowski J."/>
            <person name="Luzhetskyy A."/>
        </authorList>
    </citation>
    <scope>NUCLEOTIDE SEQUENCE [LARGE SCALE GENOMIC DNA]</scope>
    <source>
        <strain evidence="8">DSM 43870</strain>
    </source>
</reference>
<feature type="region of interest" description="Disordered" evidence="6">
    <location>
        <begin position="1"/>
        <end position="25"/>
    </location>
</feature>
<dbReference type="GO" id="GO:0022857">
    <property type="term" value="F:transmembrane transporter activity"/>
    <property type="evidence" value="ECO:0007669"/>
    <property type="project" value="InterPro"/>
</dbReference>
<feature type="compositionally biased region" description="Low complexity" evidence="6">
    <location>
        <begin position="1"/>
        <end position="14"/>
    </location>
</feature>
<feature type="transmembrane region" description="Helical" evidence="7">
    <location>
        <begin position="209"/>
        <end position="232"/>
    </location>
</feature>
<dbReference type="KEGG" id="kal:KALB_6867"/>
<evidence type="ECO:0000313" key="9">
    <source>
        <dbReference type="Proteomes" id="UP000019225"/>
    </source>
</evidence>
<feature type="transmembrane region" description="Helical" evidence="7">
    <location>
        <begin position="29"/>
        <end position="52"/>
    </location>
</feature>
<dbReference type="Proteomes" id="UP000019225">
    <property type="component" value="Chromosome"/>
</dbReference>
<dbReference type="STRING" id="1449976.KALB_6867"/>
<dbReference type="AlphaFoldDB" id="W5WHK5"/>
<dbReference type="RefSeq" id="WP_025360089.1">
    <property type="nucleotide sequence ID" value="NZ_CP007155.1"/>
</dbReference>
<evidence type="ECO:0000256" key="2">
    <source>
        <dbReference type="ARBA" id="ARBA00022475"/>
    </source>
</evidence>
<sequence length="475" mass="48489">MSETALTTGTTTGQTGPGQRGPRPLTRSIGVIGGTLLTLTCMTPASSLFVIVPPLFGSLGTGTALTIALAGLLCVGIALCYGELGTLVPSAGGEYAMLGTLTGRFAGWLAFAVSLVVVMIIPPIMAIGVGAYLSPVVQVSGPVAGGLVLLLATVTGLLNLRANAWITGVFLVVEVVAAAVVAVLGFGHANKPVSVLLQPTAGADLVTPLAIIAGLAVALFVLQGFTTAVYLSEELDNPRRTVSRTVLATLAIGGLVVLVPVVAIILGAPDADTLAAGDLSALVSGWSTPEVGAFISLCIAAAIVNACVVMVIQNSRVLYASARDRAWPEPVNRALGVVSRRFDAPWVATLVVGLPGAALCFVPVATLNGVTGVAVVALYLSVSLAALAVRGRKHRHRPAWRMPLWPAVPIAVSAVLIYVLGVQSVADLLVVGVVLVAAALYWLLYLRPRADTRWIVSLPSDMGATEPGAGSVFPA</sequence>
<feature type="transmembrane region" description="Helical" evidence="7">
    <location>
        <begin position="428"/>
        <end position="446"/>
    </location>
</feature>
<name>W5WHK5_9PSEU</name>
<feature type="transmembrane region" description="Helical" evidence="7">
    <location>
        <begin position="64"/>
        <end position="84"/>
    </location>
</feature>
<feature type="transmembrane region" description="Helical" evidence="7">
    <location>
        <begin position="244"/>
        <end position="268"/>
    </location>
</feature>
<keyword evidence="2" id="KW-1003">Cell membrane</keyword>
<feature type="transmembrane region" description="Helical" evidence="7">
    <location>
        <begin position="105"/>
        <end position="133"/>
    </location>
</feature>
<dbReference type="EMBL" id="CP007155">
    <property type="protein sequence ID" value="AHI00226.1"/>
    <property type="molecule type" value="Genomic_DNA"/>
</dbReference>
<dbReference type="HOGENOM" id="CLU_045974_0_0_11"/>
<keyword evidence="5 7" id="KW-0472">Membrane</keyword>
<dbReference type="InterPro" id="IPR002293">
    <property type="entry name" value="AA/rel_permease1"/>
</dbReference>
<evidence type="ECO:0000256" key="5">
    <source>
        <dbReference type="ARBA" id="ARBA00023136"/>
    </source>
</evidence>
<dbReference type="PIRSF" id="PIRSF006060">
    <property type="entry name" value="AA_transporter"/>
    <property type="match status" value="1"/>
</dbReference>
<keyword evidence="9" id="KW-1185">Reference proteome</keyword>
<dbReference type="PANTHER" id="PTHR42770:SF7">
    <property type="entry name" value="MEMBRANE PROTEIN"/>
    <property type="match status" value="1"/>
</dbReference>
<evidence type="ECO:0000256" key="4">
    <source>
        <dbReference type="ARBA" id="ARBA00022989"/>
    </source>
</evidence>
<evidence type="ECO:0000313" key="8">
    <source>
        <dbReference type="EMBL" id="AHI00226.1"/>
    </source>
</evidence>
<organism evidence="8 9">
    <name type="scientific">Kutzneria albida DSM 43870</name>
    <dbReference type="NCBI Taxonomy" id="1449976"/>
    <lineage>
        <taxon>Bacteria</taxon>
        <taxon>Bacillati</taxon>
        <taxon>Actinomycetota</taxon>
        <taxon>Actinomycetes</taxon>
        <taxon>Pseudonocardiales</taxon>
        <taxon>Pseudonocardiaceae</taxon>
        <taxon>Kutzneria</taxon>
    </lineage>
</organism>
<feature type="transmembrane region" description="Helical" evidence="7">
    <location>
        <begin position="344"/>
        <end position="364"/>
    </location>
</feature>
<evidence type="ECO:0000256" key="3">
    <source>
        <dbReference type="ARBA" id="ARBA00022692"/>
    </source>
</evidence>
<evidence type="ECO:0008006" key="10">
    <source>
        <dbReference type="Google" id="ProtNLM"/>
    </source>
</evidence>
<gene>
    <name evidence="8" type="ORF">KALB_6867</name>
</gene>
<evidence type="ECO:0000256" key="6">
    <source>
        <dbReference type="SAM" id="MobiDB-lite"/>
    </source>
</evidence>
<accession>W5WHK5</accession>
<keyword evidence="4 7" id="KW-1133">Transmembrane helix</keyword>
<feature type="transmembrane region" description="Helical" evidence="7">
    <location>
        <begin position="139"/>
        <end position="158"/>
    </location>
</feature>
<dbReference type="PANTHER" id="PTHR42770">
    <property type="entry name" value="AMINO ACID TRANSPORTER-RELATED"/>
    <property type="match status" value="1"/>
</dbReference>
<dbReference type="PATRIC" id="fig|1449976.3.peg.6895"/>
<feature type="transmembrane region" description="Helical" evidence="7">
    <location>
        <begin position="291"/>
        <end position="312"/>
    </location>
</feature>
<feature type="transmembrane region" description="Helical" evidence="7">
    <location>
        <begin position="370"/>
        <end position="390"/>
    </location>
</feature>
<dbReference type="Gene3D" id="1.20.1740.10">
    <property type="entry name" value="Amino acid/polyamine transporter I"/>
    <property type="match status" value="1"/>
</dbReference>
<dbReference type="GO" id="GO:0005886">
    <property type="term" value="C:plasma membrane"/>
    <property type="evidence" value="ECO:0007669"/>
    <property type="project" value="UniProtKB-SubCell"/>
</dbReference>
<dbReference type="eggNOG" id="COG0531">
    <property type="taxonomic scope" value="Bacteria"/>
</dbReference>
<dbReference type="OrthoDB" id="3758043at2"/>
<proteinExistence type="predicted"/>
<feature type="transmembrane region" description="Helical" evidence="7">
    <location>
        <begin position="165"/>
        <end position="189"/>
    </location>
</feature>
<dbReference type="InterPro" id="IPR050367">
    <property type="entry name" value="APC_superfamily"/>
</dbReference>